<dbReference type="Proteomes" id="UP001478817">
    <property type="component" value="Unassembled WGS sequence"/>
</dbReference>
<protein>
    <submittedName>
        <fullName evidence="2">HD domain-containing protein</fullName>
    </submittedName>
</protein>
<accession>A0ABV1II39</accession>
<dbReference type="EMBL" id="JBBNGS010000007">
    <property type="protein sequence ID" value="MEQ2637681.1"/>
    <property type="molecule type" value="Genomic_DNA"/>
</dbReference>
<keyword evidence="3" id="KW-1185">Reference proteome</keyword>
<dbReference type="SUPFAM" id="SSF109604">
    <property type="entry name" value="HD-domain/PDEase-like"/>
    <property type="match status" value="1"/>
</dbReference>
<evidence type="ECO:0000313" key="3">
    <source>
        <dbReference type="Proteomes" id="UP001478817"/>
    </source>
</evidence>
<reference evidence="2 3" key="1">
    <citation type="submission" date="2024-04" db="EMBL/GenBank/DDBJ databases">
        <title>Human intestinal bacterial collection.</title>
        <authorList>
            <person name="Pauvert C."/>
            <person name="Hitch T.C.A."/>
            <person name="Clavel T."/>
        </authorList>
    </citation>
    <scope>NUCLEOTIDE SEQUENCE [LARGE SCALE GENOMIC DNA]</scope>
    <source>
        <strain evidence="2 3">CLA-AA-H197</strain>
    </source>
</reference>
<gene>
    <name evidence="2" type="ORF">AAAT05_04905</name>
</gene>
<dbReference type="InterPro" id="IPR003607">
    <property type="entry name" value="HD/PDEase_dom"/>
</dbReference>
<dbReference type="InterPro" id="IPR006674">
    <property type="entry name" value="HD_domain"/>
</dbReference>
<proteinExistence type="predicted"/>
<dbReference type="RefSeq" id="WP_349182258.1">
    <property type="nucleotide sequence ID" value="NZ_JAZOPI010000098.1"/>
</dbReference>
<dbReference type="Gene3D" id="1.10.3210.10">
    <property type="entry name" value="Hypothetical protein af1432"/>
    <property type="match status" value="1"/>
</dbReference>
<sequence>MSPTDEERFSRLVAEVAGAGRVPLMRECVQHGQVSTWEHCVRVAHASLAMARALRLRVSERELVRAALLHDYFLYDWHEPGHVGHATQHPVFALRNAHEDFDLSPLEENVIASHMWPLPPTRVPRSREAVLVCLADKWCSLAETLLMR</sequence>
<organism evidence="2 3">
    <name type="scientific">Paratractidigestivibacter faecalis</name>
    <dbReference type="NCBI Taxonomy" id="2292441"/>
    <lineage>
        <taxon>Bacteria</taxon>
        <taxon>Bacillati</taxon>
        <taxon>Actinomycetota</taxon>
        <taxon>Coriobacteriia</taxon>
        <taxon>Coriobacteriales</taxon>
        <taxon>Atopobiaceae</taxon>
        <taxon>Paratractidigestivibacter</taxon>
    </lineage>
</organism>
<dbReference type="CDD" id="cd00077">
    <property type="entry name" value="HDc"/>
    <property type="match status" value="1"/>
</dbReference>
<evidence type="ECO:0000313" key="2">
    <source>
        <dbReference type="EMBL" id="MEQ2637681.1"/>
    </source>
</evidence>
<dbReference type="Pfam" id="PF01966">
    <property type="entry name" value="HD"/>
    <property type="match status" value="1"/>
</dbReference>
<feature type="domain" description="HD" evidence="1">
    <location>
        <begin position="36"/>
        <end position="137"/>
    </location>
</feature>
<evidence type="ECO:0000259" key="1">
    <source>
        <dbReference type="Pfam" id="PF01966"/>
    </source>
</evidence>
<comment type="caution">
    <text evidence="2">The sequence shown here is derived from an EMBL/GenBank/DDBJ whole genome shotgun (WGS) entry which is preliminary data.</text>
</comment>
<name>A0ABV1II39_9ACTN</name>